<dbReference type="EMBL" id="CP042914">
    <property type="protein sequence ID" value="QEG39392.1"/>
    <property type="molecule type" value="Genomic_DNA"/>
</dbReference>
<dbReference type="KEGG" id="rul:UC8_13690"/>
<name>A0A5B9QNC4_9BACT</name>
<dbReference type="InterPro" id="IPR027417">
    <property type="entry name" value="P-loop_NTPase"/>
</dbReference>
<keyword evidence="2" id="KW-1185">Reference proteome</keyword>
<dbReference type="Gene3D" id="3.30.420.240">
    <property type="match status" value="1"/>
</dbReference>
<evidence type="ECO:0000313" key="1">
    <source>
        <dbReference type="EMBL" id="QEG39392.1"/>
    </source>
</evidence>
<accession>A0A5B9QNC4</accession>
<proteinExistence type="predicted"/>
<organism evidence="1 2">
    <name type="scientific">Roseimaritima ulvae</name>
    <dbReference type="NCBI Taxonomy" id="980254"/>
    <lineage>
        <taxon>Bacteria</taxon>
        <taxon>Pseudomonadati</taxon>
        <taxon>Planctomycetota</taxon>
        <taxon>Planctomycetia</taxon>
        <taxon>Pirellulales</taxon>
        <taxon>Pirellulaceae</taxon>
        <taxon>Roseimaritima</taxon>
    </lineage>
</organism>
<dbReference type="RefSeq" id="WP_068138873.1">
    <property type="nucleotide sequence ID" value="NZ_CP042914.1"/>
</dbReference>
<dbReference type="Gene3D" id="3.40.50.300">
    <property type="entry name" value="P-loop containing nucleotide triphosphate hydrolases"/>
    <property type="match status" value="1"/>
</dbReference>
<dbReference type="Proteomes" id="UP000325286">
    <property type="component" value="Chromosome"/>
</dbReference>
<dbReference type="AlphaFoldDB" id="A0A5B9QNC4"/>
<reference evidence="1 2" key="1">
    <citation type="submission" date="2019-08" db="EMBL/GenBank/DDBJ databases">
        <title>Deep-cultivation of Planctomycetes and their phenomic and genomic characterization uncovers novel biology.</title>
        <authorList>
            <person name="Wiegand S."/>
            <person name="Jogler M."/>
            <person name="Boedeker C."/>
            <person name="Pinto D."/>
            <person name="Vollmers J."/>
            <person name="Rivas-Marin E."/>
            <person name="Kohn T."/>
            <person name="Peeters S.H."/>
            <person name="Heuer A."/>
            <person name="Rast P."/>
            <person name="Oberbeckmann S."/>
            <person name="Bunk B."/>
            <person name="Jeske O."/>
            <person name="Meyerdierks A."/>
            <person name="Storesund J.E."/>
            <person name="Kallscheuer N."/>
            <person name="Luecker S."/>
            <person name="Lage O.M."/>
            <person name="Pohl T."/>
            <person name="Merkel B.J."/>
            <person name="Hornburger P."/>
            <person name="Mueller R.-W."/>
            <person name="Bruemmer F."/>
            <person name="Labrenz M."/>
            <person name="Spormann A.M."/>
            <person name="Op den Camp H."/>
            <person name="Overmann J."/>
            <person name="Amann R."/>
            <person name="Jetten M.S.M."/>
            <person name="Mascher T."/>
            <person name="Medema M.H."/>
            <person name="Devos D.P."/>
            <person name="Kaster A.-K."/>
            <person name="Ovreas L."/>
            <person name="Rohde M."/>
            <person name="Galperin M.Y."/>
            <person name="Jogler C."/>
        </authorList>
    </citation>
    <scope>NUCLEOTIDE SEQUENCE [LARGE SCALE GENOMIC DNA]</scope>
    <source>
        <strain evidence="1 2">UC8</strain>
    </source>
</reference>
<gene>
    <name evidence="1" type="ORF">UC8_13690</name>
</gene>
<protein>
    <submittedName>
        <fullName evidence="1">Terminase-like family protein</fullName>
    </submittedName>
</protein>
<sequence length="492" mass="54827">MNIIEACKDPNLFRPFLADENGGLGTWFKWFACLRGLYGMPYGPKASNALVLVTKRNPAHYPLEGFKSALFLTGRRSGKSRMAAVIGAYEAALAGNETRLAKGEKGVVAVIAPTKNQGGIVRNYIRAIFETPILARQMVRETREGFELRNGIEIRIMAGDFRTVRGFTLVAAIIDEIAFFGLDEESKVKSDTELIRAVQPSLATCRGKLIAISSPYAKRGWVYKTHSNHFGNDKGKTLVVNCPSRTLNPTLPQDIVDEAMEEDAASARSEYLGMFRDDIAAFIGRDAVEALVKKGRDSLLPRARKTYWAFVDMSGGRSDDHALAIAHMEHRTVILDFVKRYKPGQSPYTVVRDMSEQMGRYHIKRVHGDNYAADWVAKSFQEHNIHFTKADRNKSALYLELLPRLGSGEIELIDNEVLIDQLSNLERRTRSGGKDIIDHAPGGHDDLANAVAGVSCVTSKGKLRVGALRTSDSQTTSVEFRRRWFYSHLLET</sequence>
<evidence type="ECO:0000313" key="2">
    <source>
        <dbReference type="Proteomes" id="UP000325286"/>
    </source>
</evidence>
<dbReference type="OrthoDB" id="280696at2"/>